<dbReference type="InterPro" id="IPR003961">
    <property type="entry name" value="FN3_dom"/>
</dbReference>
<dbReference type="InterPro" id="IPR013783">
    <property type="entry name" value="Ig-like_fold"/>
</dbReference>
<protein>
    <recommendedName>
        <fullName evidence="2">Fibronectin type-III domain-containing protein</fullName>
    </recommendedName>
</protein>
<dbReference type="AlphaFoldDB" id="A0A382IWP5"/>
<dbReference type="CDD" id="cd00063">
    <property type="entry name" value="FN3"/>
    <property type="match status" value="1"/>
</dbReference>
<evidence type="ECO:0000313" key="1">
    <source>
        <dbReference type="EMBL" id="SVC03592.1"/>
    </source>
</evidence>
<dbReference type="Gene3D" id="2.60.40.10">
    <property type="entry name" value="Immunoglobulins"/>
    <property type="match status" value="3"/>
</dbReference>
<proteinExistence type="predicted"/>
<organism evidence="1">
    <name type="scientific">marine metagenome</name>
    <dbReference type="NCBI Taxonomy" id="408172"/>
    <lineage>
        <taxon>unclassified sequences</taxon>
        <taxon>metagenomes</taxon>
        <taxon>ecological metagenomes</taxon>
    </lineage>
</organism>
<reference evidence="1" key="1">
    <citation type="submission" date="2018-05" db="EMBL/GenBank/DDBJ databases">
        <authorList>
            <person name="Lanie J.A."/>
            <person name="Ng W.-L."/>
            <person name="Kazmierczak K.M."/>
            <person name="Andrzejewski T.M."/>
            <person name="Davidsen T.M."/>
            <person name="Wayne K.J."/>
            <person name="Tettelin H."/>
            <person name="Glass J.I."/>
            <person name="Rusch D."/>
            <person name="Podicherti R."/>
            <person name="Tsui H.-C.T."/>
            <person name="Winkler M.E."/>
        </authorList>
    </citation>
    <scope>NUCLEOTIDE SEQUENCE</scope>
</reference>
<dbReference type="SUPFAM" id="SSF49265">
    <property type="entry name" value="Fibronectin type III"/>
    <property type="match status" value="1"/>
</dbReference>
<sequence>LLKMYTRVISYLFLFSILRSDSLTVSGTVHNDSGKEVKKAHVTLRNLQDEILFEDKTNRKGKFLLEDIEPNFYYLVVEHEEQGFSRVKLNPRKTRNRDLILRLELSNVDSMVQCYLFANQNPTNFDPALAVDGLEATTKAEQVTLTWKDIRQANSYRLYENGVEISIQKTNRLEKDVTPGKNNCYTVQAIGDFGLTGQVSGEFCASAPTKAPRDITIEIWKNILSLKWSPVNGAKSYIIKRDGEKVSSEMGPAFVDADLEFDKDYYYTIVAVNDLDQESENSIEVKGKTREFVSPPILSSMKDDEKVVLIWNEVDAAETYKVNRDGEYVSSVKTTSFSDPMHPGKTYCYQVTSV</sequence>
<dbReference type="SUPFAM" id="SSF49478">
    <property type="entry name" value="Cna protein B-type domain"/>
    <property type="match status" value="1"/>
</dbReference>
<evidence type="ECO:0008006" key="2">
    <source>
        <dbReference type="Google" id="ProtNLM"/>
    </source>
</evidence>
<dbReference type="Pfam" id="PF13620">
    <property type="entry name" value="CarboxypepD_reg"/>
    <property type="match status" value="1"/>
</dbReference>
<dbReference type="InterPro" id="IPR036116">
    <property type="entry name" value="FN3_sf"/>
</dbReference>
<dbReference type="EMBL" id="UINC01069874">
    <property type="protein sequence ID" value="SVC03592.1"/>
    <property type="molecule type" value="Genomic_DNA"/>
</dbReference>
<accession>A0A382IWP5</accession>
<feature type="non-terminal residue" evidence="1">
    <location>
        <position position="1"/>
    </location>
</feature>
<gene>
    <name evidence="1" type="ORF">METZ01_LOCUS256446</name>
</gene>
<name>A0A382IWP5_9ZZZZ</name>
<feature type="non-terminal residue" evidence="1">
    <location>
        <position position="354"/>
    </location>
</feature>